<evidence type="ECO:0000313" key="2">
    <source>
        <dbReference type="EMBL" id="MBS2213221.1"/>
    </source>
</evidence>
<dbReference type="RefSeq" id="WP_212230266.1">
    <property type="nucleotide sequence ID" value="NZ_JAGUCN010000023.1"/>
</dbReference>
<organism evidence="2 3">
    <name type="scientific">Carboxylicivirga mesophila</name>
    <dbReference type="NCBI Taxonomy" id="1166478"/>
    <lineage>
        <taxon>Bacteria</taxon>
        <taxon>Pseudomonadati</taxon>
        <taxon>Bacteroidota</taxon>
        <taxon>Bacteroidia</taxon>
        <taxon>Marinilabiliales</taxon>
        <taxon>Marinilabiliaceae</taxon>
        <taxon>Carboxylicivirga</taxon>
    </lineage>
</organism>
<name>A0ABS5KE21_9BACT</name>
<reference evidence="2 3" key="1">
    <citation type="journal article" date="2014" name="Int. J. Syst. Evol. Microbiol.">
        <title>Carboxylicivirga gen. nov. in the family Marinilabiliaceae with two novel species, Carboxylicivirga mesophila sp. nov. and Carboxylicivirga taeanensis sp. nov., and reclassification of Cytophaga fermentans as Saccharicrinis fermentans gen. nov., comb. nov.</title>
        <authorList>
            <person name="Yang S.H."/>
            <person name="Seo H.S."/>
            <person name="Woo J.H."/>
            <person name="Oh H.M."/>
            <person name="Jang H."/>
            <person name="Lee J.H."/>
            <person name="Kim S.J."/>
            <person name="Kwon K.K."/>
        </authorList>
    </citation>
    <scope>NUCLEOTIDE SEQUENCE [LARGE SCALE GENOMIC DNA]</scope>
    <source>
        <strain evidence="2 3">JCM 18290</strain>
    </source>
</reference>
<accession>A0ABS5KE21</accession>
<comment type="caution">
    <text evidence="2">The sequence shown here is derived from an EMBL/GenBank/DDBJ whole genome shotgun (WGS) entry which is preliminary data.</text>
</comment>
<sequence length="356" mass="39965">MRSLFIYMLCFNLFGLYSLSAQDEANDSTVITKTPGRTHVVKKDFDATNIDELKVTNKHGFVYVSSWEEETIQVDITVNMETRYESNLEEFLSLVSFEDRRYNRTSHLKTTFSEDFFSNYPFTINYRIKIPARLNLDINNSIGDVKIDSISGTIRLKHSYGNLELTQIAPDKLLQLDLAFTEGLIDNFGEIKANLNNCTLNINNGQKLKGKTNYCMAGITNVSVMELQTSTDRLTINQVDSLSLKGSQFIGKVKGLSNYLFCELERGQLLVEACQSVKEVTISNKRAKTTLTLPSELTYLLNGAVTNGSFTHPSPQDLLLYKENGTVSFSGTIGETETPQANLILFNEDASITIKN</sequence>
<feature type="signal peptide" evidence="1">
    <location>
        <begin position="1"/>
        <end position="21"/>
    </location>
</feature>
<proteinExistence type="predicted"/>
<feature type="chain" id="PRO_5045206169" evidence="1">
    <location>
        <begin position="22"/>
        <end position="356"/>
    </location>
</feature>
<protein>
    <submittedName>
        <fullName evidence="2">DUF4097 family beta strand repeat protein</fullName>
    </submittedName>
</protein>
<dbReference type="Proteomes" id="UP000721861">
    <property type="component" value="Unassembled WGS sequence"/>
</dbReference>
<keyword evidence="1" id="KW-0732">Signal</keyword>
<gene>
    <name evidence="2" type="ORF">KEM09_17540</name>
</gene>
<keyword evidence="3" id="KW-1185">Reference proteome</keyword>
<evidence type="ECO:0000313" key="3">
    <source>
        <dbReference type="Proteomes" id="UP000721861"/>
    </source>
</evidence>
<evidence type="ECO:0000256" key="1">
    <source>
        <dbReference type="SAM" id="SignalP"/>
    </source>
</evidence>
<dbReference type="EMBL" id="JAGUCN010000023">
    <property type="protein sequence ID" value="MBS2213221.1"/>
    <property type="molecule type" value="Genomic_DNA"/>
</dbReference>